<keyword evidence="1" id="KW-0472">Membrane</keyword>
<reference evidence="2 3" key="1">
    <citation type="submission" date="2015-07" db="EMBL/GenBank/DDBJ databases">
        <title>Whole genome sequence of Thermanaerothrix daxensis DSM 23592.</title>
        <authorList>
            <person name="Hemp J."/>
            <person name="Ward L.M."/>
            <person name="Pace L.A."/>
            <person name="Fischer W.W."/>
        </authorList>
    </citation>
    <scope>NUCLEOTIDE SEQUENCE [LARGE SCALE GENOMIC DNA]</scope>
    <source>
        <strain evidence="2 3">GNS-1</strain>
    </source>
</reference>
<dbReference type="AlphaFoldDB" id="A0A0P6XIP0"/>
<name>A0A0P6XIP0_9CHLR</name>
<evidence type="ECO:0000256" key="1">
    <source>
        <dbReference type="SAM" id="Phobius"/>
    </source>
</evidence>
<comment type="caution">
    <text evidence="2">The sequence shown here is derived from an EMBL/GenBank/DDBJ whole genome shotgun (WGS) entry which is preliminary data.</text>
</comment>
<sequence length="66" mass="7213">MLSPKLRTAFALSLLLMGVIPILPPLMLALVKRLRRPRVRVSEATALGRRGTALLLGPRQGRSVGR</sequence>
<protein>
    <submittedName>
        <fullName evidence="2">Uncharacterized protein</fullName>
    </submittedName>
</protein>
<keyword evidence="1" id="KW-0812">Transmembrane</keyword>
<keyword evidence="1" id="KW-1133">Transmembrane helix</keyword>
<dbReference type="RefSeq" id="WP_054521443.1">
    <property type="nucleotide sequence ID" value="NZ_LGKO01000004.1"/>
</dbReference>
<dbReference type="EMBL" id="LGKO01000004">
    <property type="protein sequence ID" value="KPL83068.1"/>
    <property type="molecule type" value="Genomic_DNA"/>
</dbReference>
<dbReference type="Proteomes" id="UP000050544">
    <property type="component" value="Unassembled WGS sequence"/>
</dbReference>
<feature type="transmembrane region" description="Helical" evidence="1">
    <location>
        <begin position="6"/>
        <end position="31"/>
    </location>
</feature>
<gene>
    <name evidence="2" type="ORF">SE15_07200</name>
</gene>
<evidence type="ECO:0000313" key="2">
    <source>
        <dbReference type="EMBL" id="KPL83068.1"/>
    </source>
</evidence>
<keyword evidence="3" id="KW-1185">Reference proteome</keyword>
<accession>A0A0P6XIP0</accession>
<evidence type="ECO:0000313" key="3">
    <source>
        <dbReference type="Proteomes" id="UP000050544"/>
    </source>
</evidence>
<organism evidence="2 3">
    <name type="scientific">Thermanaerothrix daxensis</name>
    <dbReference type="NCBI Taxonomy" id="869279"/>
    <lineage>
        <taxon>Bacteria</taxon>
        <taxon>Bacillati</taxon>
        <taxon>Chloroflexota</taxon>
        <taxon>Anaerolineae</taxon>
        <taxon>Anaerolineales</taxon>
        <taxon>Anaerolineaceae</taxon>
        <taxon>Thermanaerothrix</taxon>
    </lineage>
</organism>
<proteinExistence type="predicted"/>